<keyword evidence="2" id="KW-1185">Reference proteome</keyword>
<sequence>MSTTIYDVSTLRARREAIVKAHIEAEAVHHDVAAALATFKHPKYDVPALGGVVNGVEGVDGLLHALLAAYPDFWLREGAHYHADDAVIVECVFGGTQQGEWAGIPATGRMMEVAAALFFLFDGDGLICERVYFDHATVLKQLGAIQ</sequence>
<dbReference type="RefSeq" id="WP_130424235.1">
    <property type="nucleotide sequence ID" value="NZ_SHKW01000002.1"/>
</dbReference>
<dbReference type="InterPro" id="IPR009959">
    <property type="entry name" value="Cyclase_SnoaL-like"/>
</dbReference>
<evidence type="ECO:0000313" key="1">
    <source>
        <dbReference type="EMBL" id="RZU35755.1"/>
    </source>
</evidence>
<dbReference type="EMBL" id="SHKW01000002">
    <property type="protein sequence ID" value="RZU35755.1"/>
    <property type="molecule type" value="Genomic_DNA"/>
</dbReference>
<dbReference type="Pfam" id="PF07366">
    <property type="entry name" value="SnoaL"/>
    <property type="match status" value="1"/>
</dbReference>
<keyword evidence="1" id="KW-0413">Isomerase</keyword>
<reference evidence="1 2" key="1">
    <citation type="submission" date="2019-02" db="EMBL/GenBank/DDBJ databases">
        <title>Genomic Encyclopedia of Archaeal and Bacterial Type Strains, Phase II (KMG-II): from individual species to whole genera.</title>
        <authorList>
            <person name="Goeker M."/>
        </authorList>
    </citation>
    <scope>NUCLEOTIDE SEQUENCE [LARGE SCALE GENOMIC DNA]</scope>
    <source>
        <strain evidence="1 2">DSM 18101</strain>
    </source>
</reference>
<dbReference type="PANTHER" id="PTHR38436">
    <property type="entry name" value="POLYKETIDE CYCLASE SNOAL-LIKE DOMAIN"/>
    <property type="match status" value="1"/>
</dbReference>
<dbReference type="GO" id="GO:0030638">
    <property type="term" value="P:polyketide metabolic process"/>
    <property type="evidence" value="ECO:0007669"/>
    <property type="project" value="InterPro"/>
</dbReference>
<comment type="caution">
    <text evidence="1">The sequence shown here is derived from an EMBL/GenBank/DDBJ whole genome shotgun (WGS) entry which is preliminary data.</text>
</comment>
<dbReference type="PANTHER" id="PTHR38436:SF1">
    <property type="entry name" value="ESTER CYCLASE"/>
    <property type="match status" value="1"/>
</dbReference>
<dbReference type="OrthoDB" id="4539871at2"/>
<dbReference type="SUPFAM" id="SSF54427">
    <property type="entry name" value="NTF2-like"/>
    <property type="match status" value="1"/>
</dbReference>
<name>A0A4Q7YH80_9BACT</name>
<dbReference type="GO" id="GO:0016853">
    <property type="term" value="F:isomerase activity"/>
    <property type="evidence" value="ECO:0007669"/>
    <property type="project" value="UniProtKB-KW"/>
</dbReference>
<dbReference type="Proteomes" id="UP000292958">
    <property type="component" value="Unassembled WGS sequence"/>
</dbReference>
<organism evidence="1 2">
    <name type="scientific">Edaphobacter modestus</name>
    <dbReference type="NCBI Taxonomy" id="388466"/>
    <lineage>
        <taxon>Bacteria</taxon>
        <taxon>Pseudomonadati</taxon>
        <taxon>Acidobacteriota</taxon>
        <taxon>Terriglobia</taxon>
        <taxon>Terriglobales</taxon>
        <taxon>Acidobacteriaceae</taxon>
        <taxon>Edaphobacter</taxon>
    </lineage>
</organism>
<protein>
    <submittedName>
        <fullName evidence="1">Steroid delta-isomerase-like uncharacterized protein</fullName>
    </submittedName>
</protein>
<dbReference type="Gene3D" id="3.10.450.50">
    <property type="match status" value="1"/>
</dbReference>
<accession>A0A4Q7YH80</accession>
<proteinExistence type="predicted"/>
<evidence type="ECO:0000313" key="2">
    <source>
        <dbReference type="Proteomes" id="UP000292958"/>
    </source>
</evidence>
<dbReference type="InterPro" id="IPR032710">
    <property type="entry name" value="NTF2-like_dom_sf"/>
</dbReference>
<dbReference type="AlphaFoldDB" id="A0A4Q7YH80"/>
<gene>
    <name evidence="1" type="ORF">BDD14_5854</name>
</gene>